<name>A0A0G0QQI3_9BACT</name>
<dbReference type="InterPro" id="IPR001670">
    <property type="entry name" value="ADH_Fe/GldA"/>
</dbReference>
<dbReference type="PANTHER" id="PTHR11496:SF83">
    <property type="entry name" value="HYDROXYACID-OXOACID TRANSHYDROGENASE, MITOCHONDRIAL"/>
    <property type="match status" value="1"/>
</dbReference>
<dbReference type="InterPro" id="IPR056798">
    <property type="entry name" value="ADH_Fe_C"/>
</dbReference>
<dbReference type="Gene3D" id="1.20.1090.10">
    <property type="entry name" value="Dehydroquinate synthase-like - alpha domain"/>
    <property type="match status" value="1"/>
</dbReference>
<dbReference type="GO" id="GO:0004022">
    <property type="term" value="F:alcohol dehydrogenase (NAD+) activity"/>
    <property type="evidence" value="ECO:0007669"/>
    <property type="project" value="TreeGrafter"/>
</dbReference>
<feature type="domain" description="Alcohol dehydrogenase iron-type/glycerol dehydrogenase GldA" evidence="2">
    <location>
        <begin position="16"/>
        <end position="180"/>
    </location>
</feature>
<reference evidence="4 5" key="1">
    <citation type="journal article" date="2015" name="Nature">
        <title>rRNA introns, odd ribosomes, and small enigmatic genomes across a large radiation of phyla.</title>
        <authorList>
            <person name="Brown C.T."/>
            <person name="Hug L.A."/>
            <person name="Thomas B.C."/>
            <person name="Sharon I."/>
            <person name="Castelle C.J."/>
            <person name="Singh A."/>
            <person name="Wilkins M.J."/>
            <person name="Williams K.H."/>
            <person name="Banfield J.F."/>
        </authorList>
    </citation>
    <scope>NUCLEOTIDE SEQUENCE [LARGE SCALE GENOMIC DNA]</scope>
</reference>
<dbReference type="Proteomes" id="UP000034881">
    <property type="component" value="Unassembled WGS sequence"/>
</dbReference>
<organism evidence="4 5">
    <name type="scientific">Candidatus Daviesbacteria bacterium GW2011_GWC2_40_12</name>
    <dbReference type="NCBI Taxonomy" id="1618431"/>
    <lineage>
        <taxon>Bacteria</taxon>
        <taxon>Candidatus Daviesiibacteriota</taxon>
    </lineage>
</organism>
<evidence type="ECO:0000259" key="3">
    <source>
        <dbReference type="Pfam" id="PF25137"/>
    </source>
</evidence>
<dbReference type="Pfam" id="PF00465">
    <property type="entry name" value="Fe-ADH"/>
    <property type="match status" value="1"/>
</dbReference>
<comment type="caution">
    <text evidence="4">The sequence shown here is derived from an EMBL/GenBank/DDBJ whole genome shotgun (WGS) entry which is preliminary data.</text>
</comment>
<evidence type="ECO:0000259" key="2">
    <source>
        <dbReference type="Pfam" id="PF00465"/>
    </source>
</evidence>
<evidence type="ECO:0000313" key="4">
    <source>
        <dbReference type="EMBL" id="KKR42689.1"/>
    </source>
</evidence>
<dbReference type="SUPFAM" id="SSF56796">
    <property type="entry name" value="Dehydroquinate synthase-like"/>
    <property type="match status" value="1"/>
</dbReference>
<dbReference type="PANTHER" id="PTHR11496">
    <property type="entry name" value="ALCOHOL DEHYDROGENASE"/>
    <property type="match status" value="1"/>
</dbReference>
<dbReference type="InterPro" id="IPR039697">
    <property type="entry name" value="Alcohol_dehydrogenase_Fe"/>
</dbReference>
<gene>
    <name evidence="4" type="ORF">UT77_C0001G0140</name>
</gene>
<evidence type="ECO:0000313" key="5">
    <source>
        <dbReference type="Proteomes" id="UP000034881"/>
    </source>
</evidence>
<dbReference type="AlphaFoldDB" id="A0A0G0QQI3"/>
<dbReference type="Pfam" id="PF25137">
    <property type="entry name" value="ADH_Fe_C"/>
    <property type="match status" value="1"/>
</dbReference>
<accession>A0A0G0QQI3</accession>
<evidence type="ECO:0000256" key="1">
    <source>
        <dbReference type="ARBA" id="ARBA00023002"/>
    </source>
</evidence>
<protein>
    <submittedName>
        <fullName evidence="4">Alcohol dehydrogenase, iron-dependent</fullName>
    </submittedName>
</protein>
<proteinExistence type="predicted"/>
<dbReference type="EMBL" id="LBYB01000001">
    <property type="protein sequence ID" value="KKR42689.1"/>
    <property type="molecule type" value="Genomic_DNA"/>
</dbReference>
<dbReference type="CDD" id="cd08196">
    <property type="entry name" value="Fe-ADH-like"/>
    <property type="match status" value="1"/>
</dbReference>
<dbReference type="FunFam" id="3.40.50.1970:FF:000003">
    <property type="entry name" value="Alcohol dehydrogenase, iron-containing"/>
    <property type="match status" value="1"/>
</dbReference>
<dbReference type="GO" id="GO:0046872">
    <property type="term" value="F:metal ion binding"/>
    <property type="evidence" value="ECO:0007669"/>
    <property type="project" value="InterPro"/>
</dbReference>
<sequence>MLKIINPQRKSSYQLPTKVYFGRGAIDLFPEIIQERKFKKLLLVAGEHFKKSNKFNEIVRKIKDVKIYENVVKRCDFININKLIKFCREDSFDAIAAIGGGTVLDAVKCASAVSVDGCLVEDYLISKKKEVSRKGLSFLAIPTTAGTGSEVTPWATVWDKGKKYSLDSKYIFPEVAIVDPALTDSLSKNLTSEPGIDALCQAIEAYWNIHNNAISDKYALESIKIILMNLEQAVNNPEPKVRDAMAWGSLLAGLAFSNTRTTICHAVSYPMTAHWSIPHGQATSITLPLFIKYVFPVLSKGKLSKILSAMKVKNIIEASQIINDLMIGIGLKTKFSDLGITKKDVDLIVEEGFDPSRSKNTPKVPSPLELEEMLYSIL</sequence>
<keyword evidence="1" id="KW-0560">Oxidoreductase</keyword>
<feature type="domain" description="Fe-containing alcohol dehydrogenase-like C-terminal" evidence="3">
    <location>
        <begin position="194"/>
        <end position="374"/>
    </location>
</feature>
<dbReference type="Gene3D" id="3.40.50.1970">
    <property type="match status" value="1"/>
</dbReference>